<protein>
    <submittedName>
        <fullName evidence="1">Uncharacterized protein</fullName>
    </submittedName>
</protein>
<gene>
    <name evidence="1" type="ORF">AAFF_G00014840</name>
</gene>
<sequence>MAESESAAPGLNTLEPGCVTAHSGELHFCTALSSSTMQAGFSETTLTTLPELT</sequence>
<dbReference type="Proteomes" id="UP001221898">
    <property type="component" value="Unassembled WGS sequence"/>
</dbReference>
<accession>A0AAD7S625</accession>
<reference evidence="1" key="1">
    <citation type="journal article" date="2023" name="Science">
        <title>Genome structures resolve the early diversification of teleost fishes.</title>
        <authorList>
            <person name="Parey E."/>
            <person name="Louis A."/>
            <person name="Montfort J."/>
            <person name="Bouchez O."/>
            <person name="Roques C."/>
            <person name="Iampietro C."/>
            <person name="Lluch J."/>
            <person name="Castinel A."/>
            <person name="Donnadieu C."/>
            <person name="Desvignes T."/>
            <person name="Floi Bucao C."/>
            <person name="Jouanno E."/>
            <person name="Wen M."/>
            <person name="Mejri S."/>
            <person name="Dirks R."/>
            <person name="Jansen H."/>
            <person name="Henkel C."/>
            <person name="Chen W.J."/>
            <person name="Zahm M."/>
            <person name="Cabau C."/>
            <person name="Klopp C."/>
            <person name="Thompson A.W."/>
            <person name="Robinson-Rechavi M."/>
            <person name="Braasch I."/>
            <person name="Lecointre G."/>
            <person name="Bobe J."/>
            <person name="Postlethwait J.H."/>
            <person name="Berthelot C."/>
            <person name="Roest Crollius H."/>
            <person name="Guiguen Y."/>
        </authorList>
    </citation>
    <scope>NUCLEOTIDE SEQUENCE</scope>
    <source>
        <strain evidence="1">NC1722</strain>
    </source>
</reference>
<dbReference type="AlphaFoldDB" id="A0AAD7S625"/>
<organism evidence="1 2">
    <name type="scientific">Aldrovandia affinis</name>
    <dbReference type="NCBI Taxonomy" id="143900"/>
    <lineage>
        <taxon>Eukaryota</taxon>
        <taxon>Metazoa</taxon>
        <taxon>Chordata</taxon>
        <taxon>Craniata</taxon>
        <taxon>Vertebrata</taxon>
        <taxon>Euteleostomi</taxon>
        <taxon>Actinopterygii</taxon>
        <taxon>Neopterygii</taxon>
        <taxon>Teleostei</taxon>
        <taxon>Notacanthiformes</taxon>
        <taxon>Halosauridae</taxon>
        <taxon>Aldrovandia</taxon>
    </lineage>
</organism>
<keyword evidence="2" id="KW-1185">Reference proteome</keyword>
<comment type="caution">
    <text evidence="1">The sequence shown here is derived from an EMBL/GenBank/DDBJ whole genome shotgun (WGS) entry which is preliminary data.</text>
</comment>
<dbReference type="EMBL" id="JAINUG010000104">
    <property type="protein sequence ID" value="KAJ8396646.1"/>
    <property type="molecule type" value="Genomic_DNA"/>
</dbReference>
<proteinExistence type="predicted"/>
<evidence type="ECO:0000313" key="2">
    <source>
        <dbReference type="Proteomes" id="UP001221898"/>
    </source>
</evidence>
<name>A0AAD7S625_9TELE</name>
<evidence type="ECO:0000313" key="1">
    <source>
        <dbReference type="EMBL" id="KAJ8396646.1"/>
    </source>
</evidence>